<dbReference type="Proteomes" id="UP000549394">
    <property type="component" value="Unassembled WGS sequence"/>
</dbReference>
<dbReference type="InterPro" id="IPR001611">
    <property type="entry name" value="Leu-rich_rpt"/>
</dbReference>
<evidence type="ECO:0000313" key="1">
    <source>
        <dbReference type="EMBL" id="CAD5114044.1"/>
    </source>
</evidence>
<dbReference type="SUPFAM" id="SSF52047">
    <property type="entry name" value="RNI-like"/>
    <property type="match status" value="1"/>
</dbReference>
<comment type="caution">
    <text evidence="1">The sequence shown here is derived from an EMBL/GenBank/DDBJ whole genome shotgun (WGS) entry which is preliminary data.</text>
</comment>
<sequence>MNLEGEECKNIFKECLPVCCNLKEIHLNFCQLSPEVGEYIGIFIGHQTQLSILNLSNTNLEDDIGRCMFENITPSCCGVRELNMKGCKFCPKMSGYLCKFIGYQTQLVTLNLEDTNLKGDIGRNLFQNTSPLCCNIEKLYLIYCKFSPEMSEHLGKFIGNQKYLKVINFKGTDLKGDIGNNIFRDTIPLSYNLRSIDLSHCEFSSEMSENLGKFIGRQIQLTRLKFFLSNLKSDIGMNIFRNISKSCCNLEYLSLSSCYLSLRMSKYLGEFIGRQTKLKTLLLDETNIKDDIGKNIFQNTPSSFCNLNELHLNGCNLTADMSGCLGSFIGNQTQLEILLLIGIDLRNDIGKNLFQSISSSCNNLKKLILNYCLFSQDMSQHLAVFIQRQKRLNTFEFFQTNLKGDIGKDIIQSIPPSCRNLGGYSNLFV</sequence>
<dbReference type="AlphaFoldDB" id="A0A7I8VHK0"/>
<dbReference type="EMBL" id="CAJFCJ010000005">
    <property type="protein sequence ID" value="CAD5114044.1"/>
    <property type="molecule type" value="Genomic_DNA"/>
</dbReference>
<dbReference type="OrthoDB" id="120976at2759"/>
<accession>A0A7I8VHK0</accession>
<evidence type="ECO:0000313" key="2">
    <source>
        <dbReference type="Proteomes" id="UP000549394"/>
    </source>
</evidence>
<proteinExistence type="predicted"/>
<dbReference type="PANTHER" id="PTHR48057">
    <property type="entry name" value="LEUCINE-RICH REPEAT SERINE/THREONINE-PROTEIN KINASE 1"/>
    <property type="match status" value="1"/>
</dbReference>
<dbReference type="Gene3D" id="3.80.10.10">
    <property type="entry name" value="Ribonuclease Inhibitor"/>
    <property type="match status" value="2"/>
</dbReference>
<dbReference type="InterPro" id="IPR052595">
    <property type="entry name" value="LRRC69/RLP"/>
</dbReference>
<organism evidence="1 2">
    <name type="scientific">Dimorphilus gyrociliatus</name>
    <dbReference type="NCBI Taxonomy" id="2664684"/>
    <lineage>
        <taxon>Eukaryota</taxon>
        <taxon>Metazoa</taxon>
        <taxon>Spiralia</taxon>
        <taxon>Lophotrochozoa</taxon>
        <taxon>Annelida</taxon>
        <taxon>Polychaeta</taxon>
        <taxon>Polychaeta incertae sedis</taxon>
        <taxon>Dinophilidae</taxon>
        <taxon>Dimorphilus</taxon>
    </lineage>
</organism>
<protein>
    <submittedName>
        <fullName evidence="1">Uncharacterized protein</fullName>
    </submittedName>
</protein>
<gene>
    <name evidence="1" type="ORF">DGYR_LOCUS2937</name>
</gene>
<dbReference type="InterPro" id="IPR032675">
    <property type="entry name" value="LRR_dom_sf"/>
</dbReference>
<keyword evidence="2" id="KW-1185">Reference proteome</keyword>
<dbReference type="Pfam" id="PF00560">
    <property type="entry name" value="LRR_1"/>
    <property type="match status" value="1"/>
</dbReference>
<reference evidence="1 2" key="1">
    <citation type="submission" date="2020-08" db="EMBL/GenBank/DDBJ databases">
        <authorList>
            <person name="Hejnol A."/>
        </authorList>
    </citation>
    <scope>NUCLEOTIDE SEQUENCE [LARGE SCALE GENOMIC DNA]</scope>
</reference>
<name>A0A7I8VHK0_9ANNE</name>